<dbReference type="GO" id="GO:0031625">
    <property type="term" value="F:ubiquitin protein ligase binding"/>
    <property type="evidence" value="ECO:0007669"/>
    <property type="project" value="TreeGrafter"/>
</dbReference>
<dbReference type="STRING" id="1314782.A0A165WAK1"/>
<dbReference type="Gene3D" id="2.60.40.640">
    <property type="match status" value="1"/>
</dbReference>
<reference evidence="3 4" key="1">
    <citation type="journal article" date="2016" name="Mol. Biol. Evol.">
        <title>Comparative Genomics of Early-Diverging Mushroom-Forming Fungi Provides Insights into the Origins of Lignocellulose Decay Capabilities.</title>
        <authorList>
            <person name="Nagy L.G."/>
            <person name="Riley R."/>
            <person name="Tritt A."/>
            <person name="Adam C."/>
            <person name="Daum C."/>
            <person name="Floudas D."/>
            <person name="Sun H."/>
            <person name="Yadav J.S."/>
            <person name="Pangilinan J."/>
            <person name="Larsson K.H."/>
            <person name="Matsuura K."/>
            <person name="Barry K."/>
            <person name="Labutti K."/>
            <person name="Kuo R."/>
            <person name="Ohm R.A."/>
            <person name="Bhattacharya S.S."/>
            <person name="Shirouzu T."/>
            <person name="Yoshinaga Y."/>
            <person name="Martin F.M."/>
            <person name="Grigoriev I.V."/>
            <person name="Hibbett D.S."/>
        </authorList>
    </citation>
    <scope>NUCLEOTIDE SEQUENCE [LARGE SCALE GENOMIC DNA]</scope>
    <source>
        <strain evidence="3 4">HHB14362 ss-1</strain>
    </source>
</reference>
<dbReference type="OrthoDB" id="298939at2759"/>
<sequence length="942" mass="102235">MSTSSTSRGSTGLGFDLDVIRPDVTEVPPSDASSVVTSQPARPSTVRFRSNQANTEQKNESSDVNNCNSGFSAGARQDASTLGLRSIRGMQGLLLAEVGASTVEFDIHSDGPAFKEGHLIAPQILTPGGGTRVQRSRHMSLNEGRLNRQPTLLSVGCSSARNATELKALLGNSSTKLKAKAKILPPHGSAGEMRRISLEQAKSRARVELDLVLSNNTCVQGGVLKGQVNLRIRKRLKKEAGLRLSDAKLRVVGFEGIPNGGARHVFYQHTAPLEAVSATLASIYASPPDLQGYAEVKEGTHHIPFAMELPTENSYGHAKGILTLPSGVVVRYIVMVSARLRDPGSGKQSIAHFYRQCEVWPRLEPSLILLPAHRPIQNTTTVPLFMGGARRVKLTAYLYRLHWVAGQRCYVALNISNDTKKTIRSVTLTLIRTTIVFKPKPVLNANPRDEDPDACQTSTSRKEVATSTLEMGQKSTKGHASAKGWWTGVGPDSEVELQHFIQIPPDALSVARGRLLEVEYTLCVSASAGSLTSDIQVLLPLRIVNFMSIDPLAIAASWSMAPRSVPISSRQVSALRLPQDSTIGPRADVPSRIDRDPVVRNAEPQPCPVMVDHQPSHASAGASSDTSPLQNPHSLVTTRNNTEDGVLAQDELSDPEEVLDDMDQDPESLMAQMEAELENMSPFQCEDGGGDMEDDAVLQYVVGSARLDDNDGHFDPICSDSQNVEHSLAPKSLSIERLRELSEREGTTSISGTEEKVYPVTRNRSKTVSDIHRPAYGTRTPASFKERVQARLVAESLNATSATESATRHLPLLSSHLPCLVSTASFASAASRCSEGPEDRITQQYPDVAHPRSFSSGGDTEGLDLHPYRRREPNRSETCRGSTIIASQMTPALNDLRHTSGQEDSITVVDRIKEPGRSIVIPARGSSVRARIAELERRVQEC</sequence>
<proteinExistence type="predicted"/>
<feature type="region of interest" description="Disordered" evidence="1">
    <location>
        <begin position="843"/>
        <end position="878"/>
    </location>
</feature>
<dbReference type="InterPro" id="IPR014752">
    <property type="entry name" value="Arrestin-like_C"/>
</dbReference>
<dbReference type="InParanoid" id="A0A165WAK1"/>
<feature type="compositionally biased region" description="Polar residues" evidence="1">
    <location>
        <begin position="31"/>
        <end position="69"/>
    </location>
</feature>
<dbReference type="InterPro" id="IPR014756">
    <property type="entry name" value="Ig_E-set"/>
</dbReference>
<dbReference type="AlphaFoldDB" id="A0A165WAK1"/>
<feature type="region of interest" description="Disordered" evidence="1">
    <location>
        <begin position="1"/>
        <end position="69"/>
    </location>
</feature>
<feature type="region of interest" description="Disordered" evidence="1">
    <location>
        <begin position="446"/>
        <end position="473"/>
    </location>
</feature>
<gene>
    <name evidence="3" type="ORF">NEOLEDRAFT_45328</name>
</gene>
<evidence type="ECO:0000259" key="2">
    <source>
        <dbReference type="SMART" id="SM01017"/>
    </source>
</evidence>
<keyword evidence="4" id="KW-1185">Reference proteome</keyword>
<dbReference type="Proteomes" id="UP000076761">
    <property type="component" value="Unassembled WGS sequence"/>
</dbReference>
<accession>A0A165WAK1</accession>
<dbReference type="InterPro" id="IPR050357">
    <property type="entry name" value="Arrestin_domain-protein"/>
</dbReference>
<evidence type="ECO:0000313" key="3">
    <source>
        <dbReference type="EMBL" id="KZT30910.1"/>
    </source>
</evidence>
<feature type="compositionally biased region" description="Polar residues" evidence="1">
    <location>
        <begin position="621"/>
        <end position="640"/>
    </location>
</feature>
<dbReference type="GO" id="GO:0030674">
    <property type="term" value="F:protein-macromolecule adaptor activity"/>
    <property type="evidence" value="ECO:0007669"/>
    <property type="project" value="TreeGrafter"/>
</dbReference>
<feature type="compositionally biased region" description="Low complexity" evidence="1">
    <location>
        <begin position="1"/>
        <end position="14"/>
    </location>
</feature>
<dbReference type="GO" id="GO:0005829">
    <property type="term" value="C:cytosol"/>
    <property type="evidence" value="ECO:0007669"/>
    <property type="project" value="TreeGrafter"/>
</dbReference>
<dbReference type="GO" id="GO:0005886">
    <property type="term" value="C:plasma membrane"/>
    <property type="evidence" value="ECO:0007669"/>
    <property type="project" value="TreeGrafter"/>
</dbReference>
<evidence type="ECO:0000256" key="1">
    <source>
        <dbReference type="SAM" id="MobiDB-lite"/>
    </source>
</evidence>
<dbReference type="GO" id="GO:0070086">
    <property type="term" value="P:ubiquitin-dependent endocytosis"/>
    <property type="evidence" value="ECO:0007669"/>
    <property type="project" value="TreeGrafter"/>
</dbReference>
<dbReference type="SUPFAM" id="SSF81296">
    <property type="entry name" value="E set domains"/>
    <property type="match status" value="1"/>
</dbReference>
<feature type="compositionally biased region" description="Polar residues" evidence="1">
    <location>
        <begin position="455"/>
        <end position="473"/>
    </location>
</feature>
<protein>
    <recommendedName>
        <fullName evidence="2">Arrestin C-terminal-like domain-containing protein</fullName>
    </recommendedName>
</protein>
<dbReference type="PANTHER" id="PTHR11188:SF17">
    <property type="entry name" value="FI21816P1"/>
    <property type="match status" value="1"/>
</dbReference>
<feature type="region of interest" description="Disordered" evidence="1">
    <location>
        <begin position="609"/>
        <end position="644"/>
    </location>
</feature>
<dbReference type="InterPro" id="IPR011022">
    <property type="entry name" value="Arrestin_C-like"/>
</dbReference>
<dbReference type="SMART" id="SM01017">
    <property type="entry name" value="Arrestin_C"/>
    <property type="match status" value="1"/>
</dbReference>
<dbReference type="Pfam" id="PF02752">
    <property type="entry name" value="Arrestin_C"/>
    <property type="match status" value="1"/>
</dbReference>
<feature type="domain" description="Arrestin C-terminal-like" evidence="2">
    <location>
        <begin position="388"/>
        <end position="546"/>
    </location>
</feature>
<name>A0A165WAK1_9AGAM</name>
<organism evidence="3 4">
    <name type="scientific">Neolentinus lepideus HHB14362 ss-1</name>
    <dbReference type="NCBI Taxonomy" id="1314782"/>
    <lineage>
        <taxon>Eukaryota</taxon>
        <taxon>Fungi</taxon>
        <taxon>Dikarya</taxon>
        <taxon>Basidiomycota</taxon>
        <taxon>Agaricomycotina</taxon>
        <taxon>Agaricomycetes</taxon>
        <taxon>Gloeophyllales</taxon>
        <taxon>Gloeophyllaceae</taxon>
        <taxon>Neolentinus</taxon>
    </lineage>
</organism>
<feature type="compositionally biased region" description="Basic and acidic residues" evidence="1">
    <location>
        <begin position="863"/>
        <end position="878"/>
    </location>
</feature>
<evidence type="ECO:0000313" key="4">
    <source>
        <dbReference type="Proteomes" id="UP000076761"/>
    </source>
</evidence>
<dbReference type="EMBL" id="KV425551">
    <property type="protein sequence ID" value="KZT30910.1"/>
    <property type="molecule type" value="Genomic_DNA"/>
</dbReference>
<dbReference type="PANTHER" id="PTHR11188">
    <property type="entry name" value="ARRESTIN DOMAIN CONTAINING PROTEIN"/>
    <property type="match status" value="1"/>
</dbReference>